<keyword evidence="2" id="KW-1185">Reference proteome</keyword>
<name>A0A9D3WBA2_9ROSI</name>
<dbReference type="AlphaFoldDB" id="A0A9D3WBA2"/>
<dbReference type="EMBL" id="JAIQCV010000003">
    <property type="protein sequence ID" value="KAH1115610.1"/>
    <property type="molecule type" value="Genomic_DNA"/>
</dbReference>
<evidence type="ECO:0000313" key="2">
    <source>
        <dbReference type="Proteomes" id="UP000828251"/>
    </source>
</evidence>
<sequence>MTCDAKACDLRYCQAGETTVKDSCFWAERSICSPTNRLGGHCKGDVGQATSEGH</sequence>
<dbReference type="Proteomes" id="UP000828251">
    <property type="component" value="Unassembled WGS sequence"/>
</dbReference>
<organism evidence="1 2">
    <name type="scientific">Gossypium stocksii</name>
    <dbReference type="NCBI Taxonomy" id="47602"/>
    <lineage>
        <taxon>Eukaryota</taxon>
        <taxon>Viridiplantae</taxon>
        <taxon>Streptophyta</taxon>
        <taxon>Embryophyta</taxon>
        <taxon>Tracheophyta</taxon>
        <taxon>Spermatophyta</taxon>
        <taxon>Magnoliopsida</taxon>
        <taxon>eudicotyledons</taxon>
        <taxon>Gunneridae</taxon>
        <taxon>Pentapetalae</taxon>
        <taxon>rosids</taxon>
        <taxon>malvids</taxon>
        <taxon>Malvales</taxon>
        <taxon>Malvaceae</taxon>
        <taxon>Malvoideae</taxon>
        <taxon>Gossypium</taxon>
    </lineage>
</organism>
<comment type="caution">
    <text evidence="1">The sequence shown here is derived from an EMBL/GenBank/DDBJ whole genome shotgun (WGS) entry which is preliminary data.</text>
</comment>
<proteinExistence type="predicted"/>
<gene>
    <name evidence="1" type="ORF">J1N35_008988</name>
</gene>
<accession>A0A9D3WBA2</accession>
<protein>
    <submittedName>
        <fullName evidence="1">Uncharacterized protein</fullName>
    </submittedName>
</protein>
<reference evidence="1 2" key="1">
    <citation type="journal article" date="2021" name="Plant Biotechnol. J.">
        <title>Multi-omics assisted identification of the key and species-specific regulatory components of drought-tolerant mechanisms in Gossypium stocksii.</title>
        <authorList>
            <person name="Yu D."/>
            <person name="Ke L."/>
            <person name="Zhang D."/>
            <person name="Wu Y."/>
            <person name="Sun Y."/>
            <person name="Mei J."/>
            <person name="Sun J."/>
            <person name="Sun Y."/>
        </authorList>
    </citation>
    <scope>NUCLEOTIDE SEQUENCE [LARGE SCALE GENOMIC DNA]</scope>
    <source>
        <strain evidence="2">cv. E1</strain>
        <tissue evidence="1">Leaf</tissue>
    </source>
</reference>
<evidence type="ECO:0000313" key="1">
    <source>
        <dbReference type="EMBL" id="KAH1115610.1"/>
    </source>
</evidence>